<keyword evidence="3 13" id="KW-0732">Signal</keyword>
<dbReference type="WBParaSite" id="SMRG1_35480.1">
    <property type="protein sequence ID" value="SMRG1_35480.1"/>
    <property type="gene ID" value="SMRG1_35480"/>
</dbReference>
<feature type="chain" id="PRO_5041589300" description="Reticulocalbin-3" evidence="13">
    <location>
        <begin position="27"/>
        <end position="227"/>
    </location>
</feature>
<evidence type="ECO:0000313" key="15">
    <source>
        <dbReference type="Proteomes" id="UP000050790"/>
    </source>
</evidence>
<evidence type="ECO:0000313" key="17">
    <source>
        <dbReference type="WBParaSite" id="SMRG1_35480.3"/>
    </source>
</evidence>
<keyword evidence="8" id="KW-0143">Chaperone</keyword>
<dbReference type="AlphaFoldDB" id="A0AA84ZMA9"/>
<evidence type="ECO:0000259" key="14">
    <source>
        <dbReference type="PROSITE" id="PS50222"/>
    </source>
</evidence>
<proteinExistence type="predicted"/>
<dbReference type="GO" id="GO:0005509">
    <property type="term" value="F:calcium ion binding"/>
    <property type="evidence" value="ECO:0007669"/>
    <property type="project" value="InterPro"/>
</dbReference>
<evidence type="ECO:0000256" key="12">
    <source>
        <dbReference type="SAM" id="MobiDB-lite"/>
    </source>
</evidence>
<dbReference type="FunFam" id="1.10.238.10:FF:000104">
    <property type="entry name" value="calumenin isoform X1"/>
    <property type="match status" value="1"/>
</dbReference>
<evidence type="ECO:0000313" key="16">
    <source>
        <dbReference type="WBParaSite" id="SMRG1_35480.1"/>
    </source>
</evidence>
<dbReference type="PANTHER" id="PTHR10827:SF52">
    <property type="entry name" value="IP16409P"/>
    <property type="match status" value="1"/>
</dbReference>
<evidence type="ECO:0000256" key="4">
    <source>
        <dbReference type="ARBA" id="ARBA00022737"/>
    </source>
</evidence>
<evidence type="ECO:0000256" key="6">
    <source>
        <dbReference type="ARBA" id="ARBA00022837"/>
    </source>
</evidence>
<keyword evidence="5" id="KW-0256">Endoplasmic reticulum</keyword>
<evidence type="ECO:0000256" key="10">
    <source>
        <dbReference type="ARBA" id="ARBA00063143"/>
    </source>
</evidence>
<keyword evidence="6" id="KW-0106">Calcium</keyword>
<feature type="domain" description="EF-hand" evidence="14">
    <location>
        <begin position="155"/>
        <end position="190"/>
    </location>
</feature>
<dbReference type="PROSITE" id="PS50222">
    <property type="entry name" value="EF_HAND_2"/>
    <property type="match status" value="2"/>
</dbReference>
<dbReference type="WBParaSite" id="SMRG1_35480.3">
    <property type="protein sequence ID" value="SMRG1_35480.3"/>
    <property type="gene ID" value="SMRG1_35480"/>
</dbReference>
<keyword evidence="2" id="KW-0479">Metal-binding</keyword>
<evidence type="ECO:0000256" key="7">
    <source>
        <dbReference type="ARBA" id="ARBA00023180"/>
    </source>
</evidence>
<reference evidence="16 17" key="1">
    <citation type="submission" date="2023-11" db="UniProtKB">
        <authorList>
            <consortium name="WormBaseParasite"/>
        </authorList>
    </citation>
    <scope>IDENTIFICATION</scope>
</reference>
<dbReference type="Proteomes" id="UP000050790">
    <property type="component" value="Unassembled WGS sequence"/>
</dbReference>
<comment type="function">
    <text evidence="9">Probable molecular chaperone assisting protein biosynthesis and transport in the endoplasmic reticulum. Required for the proper biosynthesis and transport of pulmonary surfactant-associated protein A/SP-A, pulmonary surfactant-associated protein D/SP-D and the lipid transporter ABCA3. By regulating both the proper expression and the degradation through the endoplasmic reticulum-associated protein degradation pathway of these proteins plays a crucial role in pulmonary surfactant homeostasis. Has an anti-fibrotic activity by negatively regulating the secretion of type I and type III collagens. This calcium-binding protein also transiently associates with immature PCSK6 and regulates its secretion.</text>
</comment>
<protein>
    <recommendedName>
        <fullName evidence="11">Reticulocalbin-3</fullName>
    </recommendedName>
</protein>
<feature type="signal peptide" evidence="13">
    <location>
        <begin position="1"/>
        <end position="26"/>
    </location>
</feature>
<dbReference type="Pfam" id="PF13202">
    <property type="entry name" value="EF-hand_5"/>
    <property type="match status" value="2"/>
</dbReference>
<dbReference type="SUPFAM" id="SSF47473">
    <property type="entry name" value="EF-hand"/>
    <property type="match status" value="1"/>
</dbReference>
<evidence type="ECO:0000256" key="8">
    <source>
        <dbReference type="ARBA" id="ARBA00023186"/>
    </source>
</evidence>
<evidence type="ECO:0000256" key="9">
    <source>
        <dbReference type="ARBA" id="ARBA00056975"/>
    </source>
</evidence>
<dbReference type="PROSITE" id="PS00018">
    <property type="entry name" value="EF_HAND_1"/>
    <property type="match status" value="2"/>
</dbReference>
<dbReference type="InterPro" id="IPR011992">
    <property type="entry name" value="EF-hand-dom_pair"/>
</dbReference>
<dbReference type="Gene3D" id="1.10.238.10">
    <property type="entry name" value="EF-hand"/>
    <property type="match status" value="1"/>
</dbReference>
<comment type="subcellular location">
    <subcellularLocation>
        <location evidence="1">Endoplasmic reticulum lumen</location>
    </subcellularLocation>
</comment>
<dbReference type="GO" id="GO:0005788">
    <property type="term" value="C:endoplasmic reticulum lumen"/>
    <property type="evidence" value="ECO:0007669"/>
    <property type="project" value="UniProtKB-SubCell"/>
</dbReference>
<organism evidence="15 16">
    <name type="scientific">Schistosoma margrebowiei</name>
    <dbReference type="NCBI Taxonomy" id="48269"/>
    <lineage>
        <taxon>Eukaryota</taxon>
        <taxon>Metazoa</taxon>
        <taxon>Spiralia</taxon>
        <taxon>Lophotrochozoa</taxon>
        <taxon>Platyhelminthes</taxon>
        <taxon>Trematoda</taxon>
        <taxon>Digenea</taxon>
        <taxon>Strigeidida</taxon>
        <taxon>Schistosomatoidea</taxon>
        <taxon>Schistosomatidae</taxon>
        <taxon>Schistosoma</taxon>
    </lineage>
</organism>
<dbReference type="GO" id="GO:0015031">
    <property type="term" value="P:protein transport"/>
    <property type="evidence" value="ECO:0007669"/>
    <property type="project" value="UniProtKB-ARBA"/>
</dbReference>
<feature type="region of interest" description="Disordered" evidence="12">
    <location>
        <begin position="30"/>
        <end position="49"/>
    </location>
</feature>
<accession>A0AA84ZMA9</accession>
<name>A0AA84ZMA9_9TREM</name>
<dbReference type="PANTHER" id="PTHR10827">
    <property type="entry name" value="RETICULOCALBIN"/>
    <property type="match status" value="1"/>
</dbReference>
<comment type="subunit">
    <text evidence="10">Interacts with PCSK6 (immature form including the propeptide); probably involved in the maturation and the secretion of PCSK6.</text>
</comment>
<evidence type="ECO:0000256" key="13">
    <source>
        <dbReference type="SAM" id="SignalP"/>
    </source>
</evidence>
<evidence type="ECO:0000256" key="2">
    <source>
        <dbReference type="ARBA" id="ARBA00022723"/>
    </source>
</evidence>
<keyword evidence="7" id="KW-0325">Glycoprotein</keyword>
<evidence type="ECO:0000256" key="1">
    <source>
        <dbReference type="ARBA" id="ARBA00004319"/>
    </source>
</evidence>
<dbReference type="InterPro" id="IPR018247">
    <property type="entry name" value="EF_Hand_1_Ca_BS"/>
</dbReference>
<evidence type="ECO:0000256" key="3">
    <source>
        <dbReference type="ARBA" id="ARBA00022729"/>
    </source>
</evidence>
<feature type="domain" description="EF-hand" evidence="14">
    <location>
        <begin position="73"/>
        <end position="108"/>
    </location>
</feature>
<evidence type="ECO:0000256" key="11">
    <source>
        <dbReference type="ARBA" id="ARBA00072696"/>
    </source>
</evidence>
<dbReference type="SMART" id="SM00054">
    <property type="entry name" value="EFh"/>
    <property type="match status" value="2"/>
</dbReference>
<evidence type="ECO:0000256" key="5">
    <source>
        <dbReference type="ARBA" id="ARBA00022824"/>
    </source>
</evidence>
<dbReference type="InterPro" id="IPR002048">
    <property type="entry name" value="EF_hand_dom"/>
</dbReference>
<sequence length="227" mass="26432">MCSMKMLGCFCAVILFSLFSSELVESKFKPRTTDKDLSNSPHTHEGEHSAAYDHDAFLGRDEAKRFDDLTPEESKQKLGEIVDKIDLNNDGQITSEEMTVWINKVSRKMLLDDVDRAWKDFELLDEDKLPWEKHVDELFGEDGDLEDEDDETKKAYSEKDKRRWMAADADGDGKLSKLEYLAFLHPEHEPKMRDVVIKVSPVTNYKNNFYLLRNYTLTQKYPIFTCE</sequence>
<keyword evidence="4" id="KW-0677">Repeat</keyword>